<name>A0A6I6JQS8_9BACT</name>
<dbReference type="RefSeq" id="WP_158862448.1">
    <property type="nucleotide sequence ID" value="NZ_CP046401.1"/>
</dbReference>
<feature type="transmembrane region" description="Helical" evidence="1">
    <location>
        <begin position="6"/>
        <end position="26"/>
    </location>
</feature>
<accession>A0A6I6JQS8</accession>
<feature type="transmembrane region" description="Helical" evidence="1">
    <location>
        <begin position="118"/>
        <end position="137"/>
    </location>
</feature>
<organism evidence="2 3">
    <name type="scientific">Maribellus comscasis</name>
    <dbReference type="NCBI Taxonomy" id="2681766"/>
    <lineage>
        <taxon>Bacteria</taxon>
        <taxon>Pseudomonadati</taxon>
        <taxon>Bacteroidota</taxon>
        <taxon>Bacteroidia</taxon>
        <taxon>Marinilabiliales</taxon>
        <taxon>Prolixibacteraceae</taxon>
        <taxon>Maribellus</taxon>
    </lineage>
</organism>
<evidence type="ECO:0000313" key="2">
    <source>
        <dbReference type="EMBL" id="QGY42363.1"/>
    </source>
</evidence>
<gene>
    <name evidence="2" type="ORF">GM418_01435</name>
</gene>
<sequence>MHENVFLYTLPQWFIFSSVLVMVYGWVEKKKPFRIIGLVILIALAFFSLYAIVKGYFDSHNFLTPDEVINEELNGELVEEIPFEGIILPAYWSFVISGITAIPALYFEIKCKRQSRLFIVLAVVISLFGFFVIVDALKYI</sequence>
<dbReference type="AlphaFoldDB" id="A0A6I6JQS8"/>
<keyword evidence="3" id="KW-1185">Reference proteome</keyword>
<evidence type="ECO:0000256" key="1">
    <source>
        <dbReference type="SAM" id="Phobius"/>
    </source>
</evidence>
<dbReference type="EMBL" id="CP046401">
    <property type="protein sequence ID" value="QGY42363.1"/>
    <property type="molecule type" value="Genomic_DNA"/>
</dbReference>
<reference evidence="2 3" key="1">
    <citation type="submission" date="2019-11" db="EMBL/GenBank/DDBJ databases">
        <authorList>
            <person name="Zheng R.K."/>
            <person name="Sun C.M."/>
        </authorList>
    </citation>
    <scope>NUCLEOTIDE SEQUENCE [LARGE SCALE GENOMIC DNA]</scope>
    <source>
        <strain evidence="2 3">WC007</strain>
    </source>
</reference>
<protein>
    <submittedName>
        <fullName evidence="2">Uncharacterized protein</fullName>
    </submittedName>
</protein>
<feature type="transmembrane region" description="Helical" evidence="1">
    <location>
        <begin position="86"/>
        <end position="106"/>
    </location>
</feature>
<keyword evidence="1" id="KW-1133">Transmembrane helix</keyword>
<dbReference type="Proteomes" id="UP000428260">
    <property type="component" value="Chromosome"/>
</dbReference>
<feature type="transmembrane region" description="Helical" evidence="1">
    <location>
        <begin position="33"/>
        <end position="53"/>
    </location>
</feature>
<keyword evidence="1" id="KW-0472">Membrane</keyword>
<dbReference type="KEGG" id="mcos:GM418_01435"/>
<keyword evidence="1" id="KW-0812">Transmembrane</keyword>
<evidence type="ECO:0000313" key="3">
    <source>
        <dbReference type="Proteomes" id="UP000428260"/>
    </source>
</evidence>
<proteinExistence type="predicted"/>